<proteinExistence type="predicted"/>
<dbReference type="EMBL" id="LXQA011393294">
    <property type="protein sequence ID" value="MCI95650.1"/>
    <property type="molecule type" value="Genomic_DNA"/>
</dbReference>
<protein>
    <submittedName>
        <fullName evidence="2">Uncharacterized protein</fullName>
    </submittedName>
</protein>
<evidence type="ECO:0000313" key="3">
    <source>
        <dbReference type="Proteomes" id="UP000265520"/>
    </source>
</evidence>
<feature type="compositionally biased region" description="Low complexity" evidence="1">
    <location>
        <begin position="23"/>
        <end position="37"/>
    </location>
</feature>
<evidence type="ECO:0000313" key="2">
    <source>
        <dbReference type="EMBL" id="MCI95650.1"/>
    </source>
</evidence>
<keyword evidence="3" id="KW-1185">Reference proteome</keyword>
<feature type="non-terminal residue" evidence="2">
    <location>
        <position position="50"/>
    </location>
</feature>
<name>A0A392WAA7_9FABA</name>
<sequence>GRHFPSHSSGVAISDVPGASAAAGASYAVQGSSSVSAQMQTAPVQAPPHG</sequence>
<comment type="caution">
    <text evidence="2">The sequence shown here is derived from an EMBL/GenBank/DDBJ whole genome shotgun (WGS) entry which is preliminary data.</text>
</comment>
<feature type="region of interest" description="Disordered" evidence="1">
    <location>
        <begin position="23"/>
        <end position="50"/>
    </location>
</feature>
<dbReference type="AlphaFoldDB" id="A0A392WAA7"/>
<organism evidence="2 3">
    <name type="scientific">Trifolium medium</name>
    <dbReference type="NCBI Taxonomy" id="97028"/>
    <lineage>
        <taxon>Eukaryota</taxon>
        <taxon>Viridiplantae</taxon>
        <taxon>Streptophyta</taxon>
        <taxon>Embryophyta</taxon>
        <taxon>Tracheophyta</taxon>
        <taxon>Spermatophyta</taxon>
        <taxon>Magnoliopsida</taxon>
        <taxon>eudicotyledons</taxon>
        <taxon>Gunneridae</taxon>
        <taxon>Pentapetalae</taxon>
        <taxon>rosids</taxon>
        <taxon>fabids</taxon>
        <taxon>Fabales</taxon>
        <taxon>Fabaceae</taxon>
        <taxon>Papilionoideae</taxon>
        <taxon>50 kb inversion clade</taxon>
        <taxon>NPAAA clade</taxon>
        <taxon>Hologalegina</taxon>
        <taxon>IRL clade</taxon>
        <taxon>Trifolieae</taxon>
        <taxon>Trifolium</taxon>
    </lineage>
</organism>
<accession>A0A392WAA7</accession>
<feature type="non-terminal residue" evidence="2">
    <location>
        <position position="1"/>
    </location>
</feature>
<evidence type="ECO:0000256" key="1">
    <source>
        <dbReference type="SAM" id="MobiDB-lite"/>
    </source>
</evidence>
<reference evidence="2 3" key="1">
    <citation type="journal article" date="2018" name="Front. Plant Sci.">
        <title>Red Clover (Trifolium pratense) and Zigzag Clover (T. medium) - A Picture of Genomic Similarities and Differences.</title>
        <authorList>
            <person name="Dluhosova J."/>
            <person name="Istvanek J."/>
            <person name="Nedelnik J."/>
            <person name="Repkova J."/>
        </authorList>
    </citation>
    <scope>NUCLEOTIDE SEQUENCE [LARGE SCALE GENOMIC DNA]</scope>
    <source>
        <strain evidence="3">cv. 10/8</strain>
        <tissue evidence="2">Leaf</tissue>
    </source>
</reference>
<dbReference type="Proteomes" id="UP000265520">
    <property type="component" value="Unassembled WGS sequence"/>
</dbReference>